<sequence length="345" mass="38085">MSSRLNNCIFLKACRGEKTDQTPIWLYRQAGRYMSEYHQVKGDTPSLQFFKNPELAAKVTCDAQRILGVDAAILFTDLLPILEPMGLVLDYLPGIGPDISNPVRNNKDIDDLRVMPASDTVDYIGATIKLVRSELPEDIPLIGFSGAPFTLAAYAIEGRGSKNYLFVKKLMFSDERAWHVMMSKITDVVIDYVSYQIDSGVQAVQLFDSWVGCLGPDAYRRFVLPHSKRLIESVAGNVPIIHFGTGNPALLPQMHEAGADVLAIDWRSSLMDVWQGLNLSAVQGNLDPLILCGDENSVVREARALMDSVAGKPGHIFNLGHGIIPETPVKNVKALIRTVQEYRAA</sequence>
<proteinExistence type="inferred from homology"/>
<comment type="pathway">
    <text evidence="1 7">Porphyrin-containing compound metabolism; protoporphyrin-IX biosynthesis; coproporphyrinogen-III from 5-aminolevulinate: step 4/4.</text>
</comment>
<comment type="subunit">
    <text evidence="7">Homodimer.</text>
</comment>
<dbReference type="CDD" id="cd00717">
    <property type="entry name" value="URO-D"/>
    <property type="match status" value="1"/>
</dbReference>
<keyword evidence="5 7" id="KW-0456">Lyase</keyword>
<dbReference type="NCBIfam" id="TIGR01464">
    <property type="entry name" value="hemE"/>
    <property type="match status" value="1"/>
</dbReference>
<organism evidence="9 10">
    <name type="scientific">OM182 bacterium</name>
    <dbReference type="NCBI Taxonomy" id="2510334"/>
    <lineage>
        <taxon>Bacteria</taxon>
        <taxon>Pseudomonadati</taxon>
        <taxon>Pseudomonadota</taxon>
        <taxon>Gammaproteobacteria</taxon>
        <taxon>OMG group</taxon>
        <taxon>OM182 clade</taxon>
    </lineage>
</organism>
<feature type="site" description="Transition state stabilizer" evidence="7">
    <location>
        <position position="77"/>
    </location>
</feature>
<feature type="binding site" evidence="7">
    <location>
        <begin position="28"/>
        <end position="32"/>
    </location>
    <ligand>
        <name>substrate</name>
    </ligand>
</feature>
<dbReference type="Gene3D" id="3.20.20.210">
    <property type="match status" value="1"/>
</dbReference>
<dbReference type="InterPro" id="IPR006361">
    <property type="entry name" value="Uroporphyrinogen_deCO2ase_HemE"/>
</dbReference>
<evidence type="ECO:0000256" key="2">
    <source>
        <dbReference type="ARBA" id="ARBA00009935"/>
    </source>
</evidence>
<comment type="catalytic activity">
    <reaction evidence="7">
        <text>uroporphyrinogen III + 4 H(+) = coproporphyrinogen III + 4 CO2</text>
        <dbReference type="Rhea" id="RHEA:19865"/>
        <dbReference type="ChEBI" id="CHEBI:15378"/>
        <dbReference type="ChEBI" id="CHEBI:16526"/>
        <dbReference type="ChEBI" id="CHEBI:57308"/>
        <dbReference type="ChEBI" id="CHEBI:57309"/>
        <dbReference type="EC" id="4.1.1.37"/>
    </reaction>
</comment>
<dbReference type="PROSITE" id="PS00907">
    <property type="entry name" value="UROD_2"/>
    <property type="match status" value="1"/>
</dbReference>
<evidence type="ECO:0000256" key="1">
    <source>
        <dbReference type="ARBA" id="ARBA00004804"/>
    </source>
</evidence>
<name>A0A520S593_9GAMM</name>
<dbReference type="InterPro" id="IPR000257">
    <property type="entry name" value="Uroporphyrinogen_deCOase"/>
</dbReference>
<comment type="caution">
    <text evidence="9">The sequence shown here is derived from an EMBL/GenBank/DDBJ whole genome shotgun (WGS) entry which is preliminary data.</text>
</comment>
<evidence type="ECO:0000313" key="9">
    <source>
        <dbReference type="EMBL" id="RZO77652.1"/>
    </source>
</evidence>
<dbReference type="GO" id="GO:0004853">
    <property type="term" value="F:uroporphyrinogen decarboxylase activity"/>
    <property type="evidence" value="ECO:0007669"/>
    <property type="project" value="UniProtKB-UniRule"/>
</dbReference>
<dbReference type="AlphaFoldDB" id="A0A520S593"/>
<dbReference type="HAMAP" id="MF_00218">
    <property type="entry name" value="URO_D"/>
    <property type="match status" value="1"/>
</dbReference>
<dbReference type="GO" id="GO:0005829">
    <property type="term" value="C:cytosol"/>
    <property type="evidence" value="ECO:0007669"/>
    <property type="project" value="TreeGrafter"/>
</dbReference>
<keyword evidence="4 7" id="KW-0210">Decarboxylase</keyword>
<evidence type="ECO:0000313" key="10">
    <source>
        <dbReference type="Proteomes" id="UP000316199"/>
    </source>
</evidence>
<feature type="domain" description="Uroporphyrinogen decarboxylase (URO-D)" evidence="8">
    <location>
        <begin position="142"/>
        <end position="158"/>
    </location>
</feature>
<dbReference type="PANTHER" id="PTHR21091">
    <property type="entry name" value="METHYLTETRAHYDROFOLATE:HOMOCYSTEINE METHYLTRANSFERASE RELATED"/>
    <property type="match status" value="1"/>
</dbReference>
<feature type="binding site" evidence="7">
    <location>
        <position position="209"/>
    </location>
    <ligand>
        <name>substrate</name>
    </ligand>
</feature>
<dbReference type="InterPro" id="IPR038071">
    <property type="entry name" value="UROD/MetE-like_sf"/>
</dbReference>
<comment type="function">
    <text evidence="7">Catalyzes the decarboxylation of four acetate groups of uroporphyrinogen-III to yield coproporphyrinogen-III.</text>
</comment>
<feature type="binding site" evidence="7">
    <location>
        <position position="154"/>
    </location>
    <ligand>
        <name>substrate</name>
    </ligand>
</feature>
<evidence type="ECO:0000256" key="5">
    <source>
        <dbReference type="ARBA" id="ARBA00023239"/>
    </source>
</evidence>
<dbReference type="EMBL" id="SHAG01000001">
    <property type="protein sequence ID" value="RZO77652.1"/>
    <property type="molecule type" value="Genomic_DNA"/>
</dbReference>
<keyword evidence="6 7" id="KW-0627">Porphyrin biosynthesis</keyword>
<protein>
    <recommendedName>
        <fullName evidence="3 7">Uroporphyrinogen decarboxylase</fullName>
        <shortName evidence="7">UPD</shortName>
        <shortName evidence="7">URO-D</shortName>
        <ecNumber evidence="3 7">4.1.1.37</ecNumber>
    </recommendedName>
</protein>
<dbReference type="EC" id="4.1.1.37" evidence="3 7"/>
<comment type="subcellular location">
    <subcellularLocation>
        <location evidence="7">Cytoplasm</location>
    </subcellularLocation>
</comment>
<dbReference type="SUPFAM" id="SSF51726">
    <property type="entry name" value="UROD/MetE-like"/>
    <property type="match status" value="1"/>
</dbReference>
<keyword evidence="7" id="KW-0963">Cytoplasm</keyword>
<gene>
    <name evidence="7 9" type="primary">hemE</name>
    <name evidence="9" type="ORF">EVA68_00030</name>
</gene>
<dbReference type="PANTHER" id="PTHR21091:SF169">
    <property type="entry name" value="UROPORPHYRINOGEN DECARBOXYLASE"/>
    <property type="match status" value="1"/>
</dbReference>
<dbReference type="Pfam" id="PF01208">
    <property type="entry name" value="URO-D"/>
    <property type="match status" value="1"/>
</dbReference>
<feature type="binding site" evidence="7">
    <location>
        <position position="77"/>
    </location>
    <ligand>
        <name>substrate</name>
    </ligand>
</feature>
<evidence type="ECO:0000256" key="7">
    <source>
        <dbReference type="HAMAP-Rule" id="MF_00218"/>
    </source>
</evidence>
<evidence type="ECO:0000256" key="3">
    <source>
        <dbReference type="ARBA" id="ARBA00012288"/>
    </source>
</evidence>
<evidence type="ECO:0000259" key="8">
    <source>
        <dbReference type="PROSITE" id="PS00907"/>
    </source>
</evidence>
<feature type="binding site" evidence="7">
    <location>
        <position position="321"/>
    </location>
    <ligand>
        <name>substrate</name>
    </ligand>
</feature>
<comment type="caution">
    <text evidence="7">Lacks conserved residue(s) required for the propagation of feature annotation.</text>
</comment>
<comment type="similarity">
    <text evidence="2 7">Belongs to the uroporphyrinogen decarboxylase family.</text>
</comment>
<accession>A0A520S593</accession>
<dbReference type="UniPathway" id="UPA00251">
    <property type="reaction ID" value="UER00321"/>
</dbReference>
<dbReference type="GO" id="GO:0006782">
    <property type="term" value="P:protoporphyrinogen IX biosynthetic process"/>
    <property type="evidence" value="ECO:0007669"/>
    <property type="project" value="UniProtKB-UniRule"/>
</dbReference>
<evidence type="ECO:0000256" key="4">
    <source>
        <dbReference type="ARBA" id="ARBA00022793"/>
    </source>
</evidence>
<evidence type="ECO:0000256" key="6">
    <source>
        <dbReference type="ARBA" id="ARBA00023244"/>
    </source>
</evidence>
<reference evidence="9 10" key="1">
    <citation type="submission" date="2019-02" db="EMBL/GenBank/DDBJ databases">
        <title>Prokaryotic population dynamics and viral predation in marine succession experiment using metagenomics: the confinement effect.</title>
        <authorList>
            <person name="Haro-Moreno J.M."/>
            <person name="Rodriguez-Valera F."/>
            <person name="Lopez-Perez M."/>
        </authorList>
    </citation>
    <scope>NUCLEOTIDE SEQUENCE [LARGE SCALE GENOMIC DNA]</scope>
    <source>
        <strain evidence="9">MED-G157</strain>
    </source>
</reference>
<dbReference type="Proteomes" id="UP000316199">
    <property type="component" value="Unassembled WGS sequence"/>
</dbReference>